<dbReference type="Gene3D" id="1.10.10.60">
    <property type="entry name" value="Homeodomain-like"/>
    <property type="match status" value="1"/>
</dbReference>
<dbReference type="InterPro" id="IPR009057">
    <property type="entry name" value="Homeodomain-like_sf"/>
</dbReference>
<organism evidence="4 5">
    <name type="scientific">Candidatus Atopostipes pullistercoris</name>
    <dbReference type="NCBI Taxonomy" id="2838467"/>
    <lineage>
        <taxon>Bacteria</taxon>
        <taxon>Bacillati</taxon>
        <taxon>Bacillota</taxon>
        <taxon>Bacilli</taxon>
        <taxon>Lactobacillales</taxon>
        <taxon>Carnobacteriaceae</taxon>
        <taxon>Atopostipes</taxon>
    </lineage>
</organism>
<dbReference type="PROSITE" id="PS01124">
    <property type="entry name" value="HTH_ARAC_FAMILY_2"/>
    <property type="match status" value="1"/>
</dbReference>
<dbReference type="GO" id="GO:0003700">
    <property type="term" value="F:DNA-binding transcription factor activity"/>
    <property type="evidence" value="ECO:0007669"/>
    <property type="project" value="InterPro"/>
</dbReference>
<reference evidence="4" key="2">
    <citation type="submission" date="2021-04" db="EMBL/GenBank/DDBJ databases">
        <authorList>
            <person name="Gilroy R."/>
        </authorList>
    </citation>
    <scope>NUCLEOTIDE SEQUENCE</scope>
    <source>
        <strain evidence="4">CHK169-4300</strain>
    </source>
</reference>
<dbReference type="Pfam" id="PF06719">
    <property type="entry name" value="AraC_N"/>
    <property type="match status" value="1"/>
</dbReference>
<dbReference type="Proteomes" id="UP000824106">
    <property type="component" value="Unassembled WGS sequence"/>
</dbReference>
<dbReference type="EMBL" id="DXAZ01000061">
    <property type="protein sequence ID" value="HIZ71000.1"/>
    <property type="molecule type" value="Genomic_DNA"/>
</dbReference>
<dbReference type="SUPFAM" id="SSF46689">
    <property type="entry name" value="Homeodomain-like"/>
    <property type="match status" value="2"/>
</dbReference>
<comment type="caution">
    <text evidence="4">The sequence shown here is derived from an EMBL/GenBank/DDBJ whole genome shotgun (WGS) entry which is preliminary data.</text>
</comment>
<dbReference type="InterPro" id="IPR009594">
    <property type="entry name" value="Tscrpt_reg_HTH_AraC_N"/>
</dbReference>
<keyword evidence="1" id="KW-0805">Transcription regulation</keyword>
<evidence type="ECO:0000256" key="2">
    <source>
        <dbReference type="ARBA" id="ARBA00023163"/>
    </source>
</evidence>
<protein>
    <submittedName>
        <fullName evidence="4">AraC family transcriptional regulator</fullName>
    </submittedName>
</protein>
<keyword evidence="2" id="KW-0804">Transcription</keyword>
<sequence>MAEQILKKQEELATLIEQHAKKDGHYATAIPSLSFTRLSKITEPTHGIYDTSLCIIAQGAKKVLLGQNDYQYSPAHYLVASVDLPVTAQVTEASLDLPYLALKLEIQPSDILKVLGQSQIKISKKEKAQRGMYVSELEQPLLDAIIRMIRLLNTPDDIPALTPLIKEEIIYRLLQGEYGSRLKQLAIEGSSTQQVHYVIQYIMKNYDKSFKIEDLAKTSNMSVSSLYRYFTEVTAMSPIQFQKQLRLQKARSLLLLKPANAADVAFQVGYESPSQFSREYSRMFGRPPKEDIKHLEQELVEE</sequence>
<feature type="domain" description="HTH araC/xylS-type" evidence="3">
    <location>
        <begin position="196"/>
        <end position="294"/>
    </location>
</feature>
<evidence type="ECO:0000313" key="4">
    <source>
        <dbReference type="EMBL" id="HIZ71000.1"/>
    </source>
</evidence>
<dbReference type="SMART" id="SM00342">
    <property type="entry name" value="HTH_ARAC"/>
    <property type="match status" value="1"/>
</dbReference>
<dbReference type="AlphaFoldDB" id="A0A9D2JX89"/>
<evidence type="ECO:0000259" key="3">
    <source>
        <dbReference type="PROSITE" id="PS01124"/>
    </source>
</evidence>
<proteinExistence type="predicted"/>
<evidence type="ECO:0000256" key="1">
    <source>
        <dbReference type="ARBA" id="ARBA00023015"/>
    </source>
</evidence>
<accession>A0A9D2JX89</accession>
<evidence type="ECO:0000313" key="5">
    <source>
        <dbReference type="Proteomes" id="UP000824106"/>
    </source>
</evidence>
<dbReference type="PANTHER" id="PTHR43436">
    <property type="entry name" value="ARAC-FAMILY TRANSCRIPTIONAL REGULATOR"/>
    <property type="match status" value="1"/>
</dbReference>
<dbReference type="PANTHER" id="PTHR43436:SF1">
    <property type="entry name" value="TRANSCRIPTIONAL REGULATORY PROTEIN"/>
    <property type="match status" value="1"/>
</dbReference>
<dbReference type="Pfam" id="PF12833">
    <property type="entry name" value="HTH_18"/>
    <property type="match status" value="1"/>
</dbReference>
<dbReference type="GO" id="GO:0043565">
    <property type="term" value="F:sequence-specific DNA binding"/>
    <property type="evidence" value="ECO:0007669"/>
    <property type="project" value="InterPro"/>
</dbReference>
<gene>
    <name evidence="4" type="ORF">H9808_04465</name>
</gene>
<dbReference type="InterPro" id="IPR018060">
    <property type="entry name" value="HTH_AraC"/>
</dbReference>
<name>A0A9D2JX89_9LACT</name>
<reference evidence="4" key="1">
    <citation type="journal article" date="2021" name="PeerJ">
        <title>Extensive microbial diversity within the chicken gut microbiome revealed by metagenomics and culture.</title>
        <authorList>
            <person name="Gilroy R."/>
            <person name="Ravi A."/>
            <person name="Getino M."/>
            <person name="Pursley I."/>
            <person name="Horton D.L."/>
            <person name="Alikhan N.F."/>
            <person name="Baker D."/>
            <person name="Gharbi K."/>
            <person name="Hall N."/>
            <person name="Watson M."/>
            <person name="Adriaenssens E.M."/>
            <person name="Foster-Nyarko E."/>
            <person name="Jarju S."/>
            <person name="Secka A."/>
            <person name="Antonio M."/>
            <person name="Oren A."/>
            <person name="Chaudhuri R.R."/>
            <person name="La Ragione R."/>
            <person name="Hildebrand F."/>
            <person name="Pallen M.J."/>
        </authorList>
    </citation>
    <scope>NUCLEOTIDE SEQUENCE</scope>
    <source>
        <strain evidence="4">CHK169-4300</strain>
    </source>
</reference>